<sequence>MSLPTPHFLSQNILNEEEAKLATPLKFNSESLHVVVFTINQQAYAIESRFIKEVFTIKELTPLFDMPPHFKGVVNLKRRIIAVFDLAIVLGLAPVKARTNSLAILLTNQLREFAIIIETVDRTETLPAESLSPYPGIWQKHIKGEFSGQLILIDGETLIEDSHLLIQERANQALAQEND</sequence>
<keyword evidence="3" id="KW-1185">Reference proteome</keyword>
<dbReference type="InterPro" id="IPR002545">
    <property type="entry name" value="CheW-lke_dom"/>
</dbReference>
<dbReference type="SMART" id="SM00260">
    <property type="entry name" value="CheW"/>
    <property type="match status" value="1"/>
</dbReference>
<evidence type="ECO:0000313" key="2">
    <source>
        <dbReference type="EMBL" id="CUI16773.1"/>
    </source>
</evidence>
<evidence type="ECO:0000313" key="3">
    <source>
        <dbReference type="Proteomes" id="UP000069902"/>
    </source>
</evidence>
<dbReference type="KEGG" id="pnl:PNK_1156"/>
<proteinExistence type="predicted"/>
<dbReference type="GO" id="GO:0007165">
    <property type="term" value="P:signal transduction"/>
    <property type="evidence" value="ECO:0007669"/>
    <property type="project" value="InterPro"/>
</dbReference>
<dbReference type="PROSITE" id="PS50851">
    <property type="entry name" value="CHEW"/>
    <property type="match status" value="1"/>
</dbReference>
<dbReference type="Pfam" id="PF01584">
    <property type="entry name" value="CheW"/>
    <property type="match status" value="1"/>
</dbReference>
<dbReference type="RefSeq" id="WP_059060860.1">
    <property type="nucleotide sequence ID" value="NZ_LN879502.1"/>
</dbReference>
<reference evidence="3" key="1">
    <citation type="submission" date="2015-09" db="EMBL/GenBank/DDBJ databases">
        <authorList>
            <person name="Bertelli C."/>
        </authorList>
    </citation>
    <scope>NUCLEOTIDE SEQUENCE [LARGE SCALE GENOMIC DNA]</scope>
    <source>
        <strain evidence="3">KNic</strain>
    </source>
</reference>
<feature type="domain" description="CheW-like" evidence="1">
    <location>
        <begin position="31"/>
        <end position="171"/>
    </location>
</feature>
<dbReference type="InterPro" id="IPR036061">
    <property type="entry name" value="CheW-like_dom_sf"/>
</dbReference>
<name>A0A0U5JFT5_9BACT</name>
<dbReference type="Gene3D" id="2.40.50.180">
    <property type="entry name" value="CheA-289, Domain 4"/>
    <property type="match status" value="1"/>
</dbReference>
<protein>
    <submittedName>
        <fullName evidence="2">Putative chemotaxis protein CheW</fullName>
    </submittedName>
</protein>
<dbReference type="SUPFAM" id="SSF50341">
    <property type="entry name" value="CheW-like"/>
    <property type="match status" value="1"/>
</dbReference>
<dbReference type="InParanoid" id="A0A0U5JFT5"/>
<dbReference type="PANTHER" id="PTHR22617:SF23">
    <property type="entry name" value="CHEMOTAXIS PROTEIN CHEW"/>
    <property type="match status" value="1"/>
</dbReference>
<dbReference type="Gene3D" id="2.30.30.40">
    <property type="entry name" value="SH3 Domains"/>
    <property type="match status" value="1"/>
</dbReference>
<gene>
    <name evidence="2" type="primary">chew1</name>
    <name evidence="2" type="ORF">PNK_1156</name>
</gene>
<dbReference type="STRING" id="389348.PNK_1156"/>
<dbReference type="GO" id="GO:0005829">
    <property type="term" value="C:cytosol"/>
    <property type="evidence" value="ECO:0007669"/>
    <property type="project" value="TreeGrafter"/>
</dbReference>
<dbReference type="PANTHER" id="PTHR22617">
    <property type="entry name" value="CHEMOTAXIS SENSOR HISTIDINE KINASE-RELATED"/>
    <property type="match status" value="1"/>
</dbReference>
<accession>A0A0U5JFT5</accession>
<dbReference type="AlphaFoldDB" id="A0A0U5JFT5"/>
<organism evidence="2 3">
    <name type="scientific">Candidatus Protochlamydia naegleriophila</name>
    <dbReference type="NCBI Taxonomy" id="389348"/>
    <lineage>
        <taxon>Bacteria</taxon>
        <taxon>Pseudomonadati</taxon>
        <taxon>Chlamydiota</taxon>
        <taxon>Chlamydiia</taxon>
        <taxon>Parachlamydiales</taxon>
        <taxon>Parachlamydiaceae</taxon>
        <taxon>Candidatus Protochlamydia</taxon>
    </lineage>
</organism>
<dbReference type="GO" id="GO:0006935">
    <property type="term" value="P:chemotaxis"/>
    <property type="evidence" value="ECO:0007669"/>
    <property type="project" value="InterPro"/>
</dbReference>
<evidence type="ECO:0000259" key="1">
    <source>
        <dbReference type="PROSITE" id="PS50851"/>
    </source>
</evidence>
<dbReference type="PATRIC" id="fig|389348.3.peg.1274"/>
<dbReference type="FunCoup" id="A0A0U5JFT5">
    <property type="interactions" value="105"/>
</dbReference>
<dbReference type="EMBL" id="LN879502">
    <property type="protein sequence ID" value="CUI16773.1"/>
    <property type="molecule type" value="Genomic_DNA"/>
</dbReference>
<dbReference type="InterPro" id="IPR039315">
    <property type="entry name" value="CheW"/>
</dbReference>
<dbReference type="Proteomes" id="UP000069902">
    <property type="component" value="Chromosome cPNK"/>
</dbReference>